<dbReference type="Gene3D" id="3.30.230.10">
    <property type="match status" value="1"/>
</dbReference>
<dbReference type="EMBL" id="AUZZ01007671">
    <property type="protein sequence ID" value="EQD41467.1"/>
    <property type="molecule type" value="Genomic_DNA"/>
</dbReference>
<proteinExistence type="predicted"/>
<feature type="non-terminal residue" evidence="2">
    <location>
        <position position="1"/>
    </location>
</feature>
<evidence type="ECO:0000313" key="2">
    <source>
        <dbReference type="EMBL" id="EQD41467.1"/>
    </source>
</evidence>
<comment type="caution">
    <text evidence="2">The sequence shown here is derived from an EMBL/GenBank/DDBJ whole genome shotgun (WGS) entry which is preliminary data.</text>
</comment>
<dbReference type="PANTHER" id="PTHR10046">
    <property type="entry name" value="ATP DEPENDENT LON PROTEASE FAMILY MEMBER"/>
    <property type="match status" value="1"/>
</dbReference>
<dbReference type="Pfam" id="PF05362">
    <property type="entry name" value="Lon_C"/>
    <property type="match status" value="1"/>
</dbReference>
<organism evidence="2">
    <name type="scientific">mine drainage metagenome</name>
    <dbReference type="NCBI Taxonomy" id="410659"/>
    <lineage>
        <taxon>unclassified sequences</taxon>
        <taxon>metagenomes</taxon>
        <taxon>ecological metagenomes</taxon>
    </lineage>
</organism>
<dbReference type="SUPFAM" id="SSF54211">
    <property type="entry name" value="Ribosomal protein S5 domain 2-like"/>
    <property type="match status" value="1"/>
</dbReference>
<feature type="non-terminal residue" evidence="2">
    <location>
        <position position="234"/>
    </location>
</feature>
<evidence type="ECO:0000259" key="1">
    <source>
        <dbReference type="Pfam" id="PF05362"/>
    </source>
</evidence>
<dbReference type="GO" id="GO:0004176">
    <property type="term" value="F:ATP-dependent peptidase activity"/>
    <property type="evidence" value="ECO:0007669"/>
    <property type="project" value="InterPro"/>
</dbReference>
<dbReference type="InterPro" id="IPR027065">
    <property type="entry name" value="Lon_Prtase"/>
</dbReference>
<dbReference type="AlphaFoldDB" id="T0ZBK3"/>
<protein>
    <submittedName>
        <fullName evidence="2">ATP-dependent proteinase</fullName>
    </submittedName>
</protein>
<name>T0ZBK3_9ZZZZ</name>
<dbReference type="GO" id="GO:0030163">
    <property type="term" value="P:protein catabolic process"/>
    <property type="evidence" value="ECO:0007669"/>
    <property type="project" value="InterPro"/>
</dbReference>
<feature type="domain" description="Lon proteolytic" evidence="1">
    <location>
        <begin position="42"/>
        <end position="124"/>
    </location>
</feature>
<accession>T0ZBK3</accession>
<dbReference type="InterPro" id="IPR008269">
    <property type="entry name" value="Lon_proteolytic"/>
</dbReference>
<dbReference type="GO" id="GO:0005524">
    <property type="term" value="F:ATP binding"/>
    <property type="evidence" value="ECO:0007669"/>
    <property type="project" value="InterPro"/>
</dbReference>
<dbReference type="InterPro" id="IPR014721">
    <property type="entry name" value="Ribsml_uS5_D2-typ_fold_subgr"/>
</dbReference>
<reference evidence="2" key="1">
    <citation type="submission" date="2013-08" db="EMBL/GenBank/DDBJ databases">
        <authorList>
            <person name="Mendez C."/>
            <person name="Richter M."/>
            <person name="Ferrer M."/>
            <person name="Sanchez J."/>
        </authorList>
    </citation>
    <scope>NUCLEOTIDE SEQUENCE</scope>
</reference>
<dbReference type="InterPro" id="IPR020568">
    <property type="entry name" value="Ribosomal_Su5_D2-typ_SF"/>
</dbReference>
<dbReference type="GO" id="GO:0004252">
    <property type="term" value="F:serine-type endopeptidase activity"/>
    <property type="evidence" value="ECO:0007669"/>
    <property type="project" value="InterPro"/>
</dbReference>
<sequence>GAVTVSGPSSVAQDTLQSAETGAAYAANYLGVNESAYNFSYYINDNNSPVSGPSAGLSFTILAISGLEHKPIIQNLAATGTISPNGTAGLIGGIFDKAAAAKAAGKSFLIVPYAPNSSIESMFYYAAQQNLGIGIVEVKDASEALPYAFGNKAPQQMHFNYSQNYSITTLPSANQTCNACNMSYFYSLENMTTNMTTAEINSMGGNFSSLKQQMLSVLGAYSAIGAKGYLYTAS</sequence>
<dbReference type="GO" id="GO:0006508">
    <property type="term" value="P:proteolysis"/>
    <property type="evidence" value="ECO:0007669"/>
    <property type="project" value="InterPro"/>
</dbReference>
<gene>
    <name evidence="2" type="ORF">B2A_10655</name>
</gene>
<reference evidence="2" key="2">
    <citation type="journal article" date="2014" name="ISME J.">
        <title>Microbial stratification in low pH oxic and suboxic macroscopic growths along an acid mine drainage.</title>
        <authorList>
            <person name="Mendez-Garcia C."/>
            <person name="Mesa V."/>
            <person name="Sprenger R.R."/>
            <person name="Richter M."/>
            <person name="Diez M.S."/>
            <person name="Solano J."/>
            <person name="Bargiela R."/>
            <person name="Golyshina O.V."/>
            <person name="Manteca A."/>
            <person name="Ramos J.L."/>
            <person name="Gallego J.R."/>
            <person name="Llorente I."/>
            <person name="Martins Dos Santos V.A."/>
            <person name="Jensen O.N."/>
            <person name="Pelaez A.I."/>
            <person name="Sanchez J."/>
            <person name="Ferrer M."/>
        </authorList>
    </citation>
    <scope>NUCLEOTIDE SEQUENCE</scope>
</reference>